<proteinExistence type="inferred from homology"/>
<dbReference type="RefSeq" id="XP_040694035.1">
    <property type="nucleotide sequence ID" value="XM_040831754.1"/>
</dbReference>
<evidence type="ECO:0000259" key="4">
    <source>
        <dbReference type="Pfam" id="PF06094"/>
    </source>
</evidence>
<dbReference type="PANTHER" id="PTHR31544">
    <property type="entry name" value="AIG2-LIKE PROTEIN D"/>
    <property type="match status" value="1"/>
</dbReference>
<dbReference type="VEuPathDB" id="FungiDB:ASPWEDRAFT_178225"/>
<organism evidence="5 6">
    <name type="scientific">Aspergillus wentii DTO 134E9</name>
    <dbReference type="NCBI Taxonomy" id="1073089"/>
    <lineage>
        <taxon>Eukaryota</taxon>
        <taxon>Fungi</taxon>
        <taxon>Dikarya</taxon>
        <taxon>Ascomycota</taxon>
        <taxon>Pezizomycotina</taxon>
        <taxon>Eurotiomycetes</taxon>
        <taxon>Eurotiomycetidae</taxon>
        <taxon>Eurotiales</taxon>
        <taxon>Aspergillaceae</taxon>
        <taxon>Aspergillus</taxon>
        <taxon>Aspergillus subgen. Cremei</taxon>
    </lineage>
</organism>
<dbReference type="Gene3D" id="3.10.490.10">
    <property type="entry name" value="Gamma-glutamyl cyclotransferase-like"/>
    <property type="match status" value="1"/>
</dbReference>
<evidence type="ECO:0000256" key="3">
    <source>
        <dbReference type="ARBA" id="ARBA00030602"/>
    </source>
</evidence>
<comment type="similarity">
    <text evidence="1">Belongs to the gamma-glutamylcyclotransferase family.</text>
</comment>
<dbReference type="Pfam" id="PF06094">
    <property type="entry name" value="GGACT"/>
    <property type="match status" value="1"/>
</dbReference>
<evidence type="ECO:0000313" key="6">
    <source>
        <dbReference type="Proteomes" id="UP000184383"/>
    </source>
</evidence>
<dbReference type="AlphaFoldDB" id="A0A1L9RZJ3"/>
<sequence length="322" mass="35840">MDLLDELENMAIVAQNDLGDNFDEQVTRFQNLFNYSRTEARSVLERHRGAISHKTVSDTHWQMVRDEKEAQGYDREAYEYAIGAGLFNRQNSPAGPQTVGDPKATYMVKLEGPLDSPQKVQTLGKMLELPAVREGSGATGDACFCLINGKIKATIAWALKGEAFVPTFIRINTADKSLSGCCFAPTLGFCDPTLPQNRVDDASHVFLPKQNQYPVWYFVYGNLTSPEFLVQKLSLPETPVLRRATTTGGIVKIWKGKYKALIDGPADATVEGWALEVTSEENEGVLRYHESDQYEVVRCKITMTDTGECVYGLVFKFVGDLD</sequence>
<dbReference type="GeneID" id="63747602"/>
<protein>
    <recommendedName>
        <fullName evidence="3">Putative gamma-glutamylcyclotransferase</fullName>
    </recommendedName>
</protein>
<evidence type="ECO:0000256" key="2">
    <source>
        <dbReference type="ARBA" id="ARBA00022679"/>
    </source>
</evidence>
<gene>
    <name evidence="5" type="ORF">ASPWEDRAFT_178225</name>
</gene>
<feature type="domain" description="Gamma-glutamylcyclotransferase AIG2-like" evidence="4">
    <location>
        <begin position="217"/>
        <end position="310"/>
    </location>
</feature>
<accession>A0A1L9RZJ3</accession>
<dbReference type="InterPro" id="IPR013024">
    <property type="entry name" value="GGCT-like"/>
</dbReference>
<dbReference type="InterPro" id="IPR009288">
    <property type="entry name" value="AIG2-like_dom"/>
</dbReference>
<dbReference type="InterPro" id="IPR045038">
    <property type="entry name" value="AIG2-like"/>
</dbReference>
<dbReference type="PANTHER" id="PTHR31544:SF4">
    <property type="entry name" value="GAMMA-GLUTAMYLCYCLOTRANSFERASE-RELATED"/>
    <property type="match status" value="1"/>
</dbReference>
<dbReference type="CDD" id="cd06661">
    <property type="entry name" value="GGCT_like"/>
    <property type="match status" value="1"/>
</dbReference>
<name>A0A1L9RZJ3_ASPWE</name>
<dbReference type="OrthoDB" id="3262926at2759"/>
<dbReference type="Proteomes" id="UP000184383">
    <property type="component" value="Unassembled WGS sequence"/>
</dbReference>
<keyword evidence="2" id="KW-0808">Transferase</keyword>
<dbReference type="GO" id="GO:0016740">
    <property type="term" value="F:transferase activity"/>
    <property type="evidence" value="ECO:0007669"/>
    <property type="project" value="UniProtKB-KW"/>
</dbReference>
<dbReference type="InterPro" id="IPR036568">
    <property type="entry name" value="GGCT-like_sf"/>
</dbReference>
<evidence type="ECO:0000256" key="1">
    <source>
        <dbReference type="ARBA" id="ARBA00008861"/>
    </source>
</evidence>
<dbReference type="SUPFAM" id="SSF110857">
    <property type="entry name" value="Gamma-glutamyl cyclotransferase-like"/>
    <property type="match status" value="1"/>
</dbReference>
<keyword evidence="6" id="KW-1185">Reference proteome</keyword>
<evidence type="ECO:0000313" key="5">
    <source>
        <dbReference type="EMBL" id="OJJ40359.1"/>
    </source>
</evidence>
<dbReference type="EMBL" id="KV878209">
    <property type="protein sequence ID" value="OJJ40359.1"/>
    <property type="molecule type" value="Genomic_DNA"/>
</dbReference>
<reference evidence="6" key="1">
    <citation type="journal article" date="2017" name="Genome Biol.">
        <title>Comparative genomics reveals high biological diversity and specific adaptations in the industrially and medically important fungal genus Aspergillus.</title>
        <authorList>
            <person name="de Vries R.P."/>
            <person name="Riley R."/>
            <person name="Wiebenga A."/>
            <person name="Aguilar-Osorio G."/>
            <person name="Amillis S."/>
            <person name="Uchima C.A."/>
            <person name="Anderluh G."/>
            <person name="Asadollahi M."/>
            <person name="Askin M."/>
            <person name="Barry K."/>
            <person name="Battaglia E."/>
            <person name="Bayram O."/>
            <person name="Benocci T."/>
            <person name="Braus-Stromeyer S.A."/>
            <person name="Caldana C."/>
            <person name="Canovas D."/>
            <person name="Cerqueira G.C."/>
            <person name="Chen F."/>
            <person name="Chen W."/>
            <person name="Choi C."/>
            <person name="Clum A."/>
            <person name="Dos Santos R.A."/>
            <person name="Damasio A.R."/>
            <person name="Diallinas G."/>
            <person name="Emri T."/>
            <person name="Fekete E."/>
            <person name="Flipphi M."/>
            <person name="Freyberg S."/>
            <person name="Gallo A."/>
            <person name="Gournas C."/>
            <person name="Habgood R."/>
            <person name="Hainaut M."/>
            <person name="Harispe M.L."/>
            <person name="Henrissat B."/>
            <person name="Hilden K.S."/>
            <person name="Hope R."/>
            <person name="Hossain A."/>
            <person name="Karabika E."/>
            <person name="Karaffa L."/>
            <person name="Karanyi Z."/>
            <person name="Krasevec N."/>
            <person name="Kuo A."/>
            <person name="Kusch H."/>
            <person name="LaButti K."/>
            <person name="Lagendijk E.L."/>
            <person name="Lapidus A."/>
            <person name="Levasseur A."/>
            <person name="Lindquist E."/>
            <person name="Lipzen A."/>
            <person name="Logrieco A.F."/>
            <person name="MacCabe A."/>
            <person name="Maekelae M.R."/>
            <person name="Malavazi I."/>
            <person name="Melin P."/>
            <person name="Meyer V."/>
            <person name="Mielnichuk N."/>
            <person name="Miskei M."/>
            <person name="Molnar A.P."/>
            <person name="Mule G."/>
            <person name="Ngan C.Y."/>
            <person name="Orejas M."/>
            <person name="Orosz E."/>
            <person name="Ouedraogo J.P."/>
            <person name="Overkamp K.M."/>
            <person name="Park H.-S."/>
            <person name="Perrone G."/>
            <person name="Piumi F."/>
            <person name="Punt P.J."/>
            <person name="Ram A.F."/>
            <person name="Ramon A."/>
            <person name="Rauscher S."/>
            <person name="Record E."/>
            <person name="Riano-Pachon D.M."/>
            <person name="Robert V."/>
            <person name="Roehrig J."/>
            <person name="Ruller R."/>
            <person name="Salamov A."/>
            <person name="Salih N.S."/>
            <person name="Samson R.A."/>
            <person name="Sandor E."/>
            <person name="Sanguinetti M."/>
            <person name="Schuetze T."/>
            <person name="Sepcic K."/>
            <person name="Shelest E."/>
            <person name="Sherlock G."/>
            <person name="Sophianopoulou V."/>
            <person name="Squina F.M."/>
            <person name="Sun H."/>
            <person name="Susca A."/>
            <person name="Todd R.B."/>
            <person name="Tsang A."/>
            <person name="Unkles S.E."/>
            <person name="van de Wiele N."/>
            <person name="van Rossen-Uffink D."/>
            <person name="Oliveira J.V."/>
            <person name="Vesth T.C."/>
            <person name="Visser J."/>
            <person name="Yu J.-H."/>
            <person name="Zhou M."/>
            <person name="Andersen M.R."/>
            <person name="Archer D.B."/>
            <person name="Baker S.E."/>
            <person name="Benoit I."/>
            <person name="Brakhage A.A."/>
            <person name="Braus G.H."/>
            <person name="Fischer R."/>
            <person name="Frisvad J.C."/>
            <person name="Goldman G.H."/>
            <person name="Houbraken J."/>
            <person name="Oakley B."/>
            <person name="Pocsi I."/>
            <person name="Scazzocchio C."/>
            <person name="Seiboth B."/>
            <person name="vanKuyk P.A."/>
            <person name="Wortman J."/>
            <person name="Dyer P.S."/>
            <person name="Grigoriev I.V."/>
        </authorList>
    </citation>
    <scope>NUCLEOTIDE SEQUENCE [LARGE SCALE GENOMIC DNA]</scope>
    <source>
        <strain evidence="6">DTO 134E9</strain>
    </source>
</reference>